<dbReference type="PRINTS" id="PR01576">
    <property type="entry name" value="PDEFORMYLASE"/>
</dbReference>
<dbReference type="Pfam" id="PF01327">
    <property type="entry name" value="Pep_deformylase"/>
    <property type="match status" value="1"/>
</dbReference>
<keyword evidence="2" id="KW-0378">Hydrolase</keyword>
<dbReference type="Proteomes" id="UP000177967">
    <property type="component" value="Unassembled WGS sequence"/>
</dbReference>
<dbReference type="InterPro" id="IPR023635">
    <property type="entry name" value="Peptide_deformylase"/>
</dbReference>
<reference evidence="3 4" key="1">
    <citation type="journal article" date="2016" name="Nat. Commun.">
        <title>Thousands of microbial genomes shed light on interconnected biogeochemical processes in an aquifer system.</title>
        <authorList>
            <person name="Anantharaman K."/>
            <person name="Brown C.T."/>
            <person name="Hug L.A."/>
            <person name="Sharon I."/>
            <person name="Castelle C.J."/>
            <person name="Probst A.J."/>
            <person name="Thomas B.C."/>
            <person name="Singh A."/>
            <person name="Wilkins M.J."/>
            <person name="Karaoz U."/>
            <person name="Brodie E.L."/>
            <person name="Williams K.H."/>
            <person name="Hubbard S.S."/>
            <person name="Banfield J.F."/>
        </authorList>
    </citation>
    <scope>NUCLEOTIDE SEQUENCE [LARGE SCALE GENOMIC DNA]</scope>
</reference>
<accession>A0A1G1UYJ0</accession>
<evidence type="ECO:0000256" key="2">
    <source>
        <dbReference type="HAMAP-Rule" id="MF_00163"/>
    </source>
</evidence>
<dbReference type="NCBIfam" id="TIGR00079">
    <property type="entry name" value="pept_deformyl"/>
    <property type="match status" value="1"/>
</dbReference>
<dbReference type="Gene3D" id="3.90.45.10">
    <property type="entry name" value="Peptide deformylase"/>
    <property type="match status" value="1"/>
</dbReference>
<protein>
    <recommendedName>
        <fullName evidence="2">Peptide deformylase</fullName>
        <shortName evidence="2">PDF</shortName>
        <ecNumber evidence="2">3.5.1.88</ecNumber>
    </recommendedName>
    <alternativeName>
        <fullName evidence="2">Polypeptide deformylase</fullName>
    </alternativeName>
</protein>
<gene>
    <name evidence="2" type="primary">def</name>
    <name evidence="3" type="ORF">A2782_00290</name>
</gene>
<keyword evidence="2" id="KW-0408">Iron</keyword>
<comment type="cofactor">
    <cofactor evidence="2">
        <name>Fe(2+)</name>
        <dbReference type="ChEBI" id="CHEBI:29033"/>
    </cofactor>
    <text evidence="2">Binds 1 Fe(2+) ion.</text>
</comment>
<dbReference type="GO" id="GO:0006412">
    <property type="term" value="P:translation"/>
    <property type="evidence" value="ECO:0007669"/>
    <property type="project" value="UniProtKB-UniRule"/>
</dbReference>
<dbReference type="AlphaFoldDB" id="A0A1G1UYJ0"/>
<feature type="binding site" evidence="2">
    <location>
        <position position="145"/>
    </location>
    <ligand>
        <name>Fe cation</name>
        <dbReference type="ChEBI" id="CHEBI:24875"/>
    </ligand>
</feature>
<keyword evidence="2" id="KW-0648">Protein biosynthesis</keyword>
<dbReference type="HAMAP" id="MF_00163">
    <property type="entry name" value="Pep_deformylase"/>
    <property type="match status" value="1"/>
</dbReference>
<dbReference type="GO" id="GO:0042586">
    <property type="term" value="F:peptide deformylase activity"/>
    <property type="evidence" value="ECO:0007669"/>
    <property type="project" value="UniProtKB-UniRule"/>
</dbReference>
<dbReference type="PANTHER" id="PTHR10458:SF22">
    <property type="entry name" value="PEPTIDE DEFORMYLASE"/>
    <property type="match status" value="1"/>
</dbReference>
<dbReference type="GO" id="GO:0046872">
    <property type="term" value="F:metal ion binding"/>
    <property type="evidence" value="ECO:0007669"/>
    <property type="project" value="UniProtKB-KW"/>
</dbReference>
<feature type="binding site" evidence="2">
    <location>
        <position position="149"/>
    </location>
    <ligand>
        <name>Fe cation</name>
        <dbReference type="ChEBI" id="CHEBI:24875"/>
    </ligand>
</feature>
<comment type="function">
    <text evidence="2">Removes the formyl group from the N-terminal Met of newly synthesized proteins. Requires at least a dipeptide for an efficient rate of reaction. N-terminal L-methionine is a prerequisite for activity but the enzyme has broad specificity at other positions.</text>
</comment>
<dbReference type="InterPro" id="IPR036821">
    <property type="entry name" value="Peptide_deformylase_sf"/>
</dbReference>
<keyword evidence="2" id="KW-0479">Metal-binding</keyword>
<feature type="binding site" evidence="2">
    <location>
        <position position="96"/>
    </location>
    <ligand>
        <name>Fe cation</name>
        <dbReference type="ChEBI" id="CHEBI:24875"/>
    </ligand>
</feature>
<dbReference type="NCBIfam" id="NF001159">
    <property type="entry name" value="PRK00150.1-3"/>
    <property type="match status" value="1"/>
</dbReference>
<comment type="caution">
    <text evidence="3">The sequence shown here is derived from an EMBL/GenBank/DDBJ whole genome shotgun (WGS) entry which is preliminary data.</text>
</comment>
<evidence type="ECO:0000256" key="1">
    <source>
        <dbReference type="ARBA" id="ARBA00010759"/>
    </source>
</evidence>
<dbReference type="PANTHER" id="PTHR10458">
    <property type="entry name" value="PEPTIDE DEFORMYLASE"/>
    <property type="match status" value="1"/>
</dbReference>
<evidence type="ECO:0000313" key="3">
    <source>
        <dbReference type="EMBL" id="OGY08204.1"/>
    </source>
</evidence>
<comment type="catalytic activity">
    <reaction evidence="2">
        <text>N-terminal N-formyl-L-methionyl-[peptide] + H2O = N-terminal L-methionyl-[peptide] + formate</text>
        <dbReference type="Rhea" id="RHEA:24420"/>
        <dbReference type="Rhea" id="RHEA-COMP:10639"/>
        <dbReference type="Rhea" id="RHEA-COMP:10640"/>
        <dbReference type="ChEBI" id="CHEBI:15377"/>
        <dbReference type="ChEBI" id="CHEBI:15740"/>
        <dbReference type="ChEBI" id="CHEBI:49298"/>
        <dbReference type="ChEBI" id="CHEBI:64731"/>
        <dbReference type="EC" id="3.5.1.88"/>
    </reaction>
</comment>
<proteinExistence type="inferred from homology"/>
<dbReference type="EC" id="3.5.1.88" evidence="2"/>
<sequence length="180" mass="20861">MVRKILQTTDPKLREKSKPILKADKKLLSLIRDLEETLKAQNDPEGLGLAAPQIGEFRRVFILVHPKTQETQVFINPEILQLSEQTNDVKKQMEGCLSLPHYYGPVRRAESVKLKYQAPQLENGNWKMENHCKTFKGFLAHIIQHEVDHLNGIVFVDRLLAQNRKLFQLKGKEWTEVELV</sequence>
<comment type="similarity">
    <text evidence="1 2">Belongs to the polypeptide deformylase family.</text>
</comment>
<organism evidence="3 4">
    <name type="scientific">Candidatus Blackburnbacteria bacterium RIFCSPHIGHO2_01_FULL_43_15b</name>
    <dbReference type="NCBI Taxonomy" id="1797513"/>
    <lineage>
        <taxon>Bacteria</taxon>
        <taxon>Candidatus Blackburniibacteriota</taxon>
    </lineage>
</organism>
<dbReference type="SUPFAM" id="SSF56420">
    <property type="entry name" value="Peptide deformylase"/>
    <property type="match status" value="1"/>
</dbReference>
<dbReference type="PIRSF" id="PIRSF004749">
    <property type="entry name" value="Pep_def"/>
    <property type="match status" value="1"/>
</dbReference>
<dbReference type="STRING" id="1797513.A2782_00290"/>
<evidence type="ECO:0000313" key="4">
    <source>
        <dbReference type="Proteomes" id="UP000177967"/>
    </source>
</evidence>
<feature type="active site" evidence="2">
    <location>
        <position position="146"/>
    </location>
</feature>
<dbReference type="CDD" id="cd00487">
    <property type="entry name" value="Pep_deformylase"/>
    <property type="match status" value="1"/>
</dbReference>
<dbReference type="EMBL" id="MHBW01000030">
    <property type="protein sequence ID" value="OGY08204.1"/>
    <property type="molecule type" value="Genomic_DNA"/>
</dbReference>
<name>A0A1G1UYJ0_9BACT</name>